<proteinExistence type="predicted"/>
<comment type="caution">
    <text evidence="1">The sequence shown here is derived from an EMBL/GenBank/DDBJ whole genome shotgun (WGS) entry which is preliminary data.</text>
</comment>
<protein>
    <submittedName>
        <fullName evidence="1">Uncharacterized protein</fullName>
    </submittedName>
</protein>
<organism evidence="1 2">
    <name type="scientific">Tenebrio molitor</name>
    <name type="common">Yellow mealworm beetle</name>
    <dbReference type="NCBI Taxonomy" id="7067"/>
    <lineage>
        <taxon>Eukaryota</taxon>
        <taxon>Metazoa</taxon>
        <taxon>Ecdysozoa</taxon>
        <taxon>Arthropoda</taxon>
        <taxon>Hexapoda</taxon>
        <taxon>Insecta</taxon>
        <taxon>Pterygota</taxon>
        <taxon>Neoptera</taxon>
        <taxon>Endopterygota</taxon>
        <taxon>Coleoptera</taxon>
        <taxon>Polyphaga</taxon>
        <taxon>Cucujiformia</taxon>
        <taxon>Tenebrionidae</taxon>
        <taxon>Tenebrio</taxon>
    </lineage>
</organism>
<accession>A0A8J6HS78</accession>
<evidence type="ECO:0000313" key="2">
    <source>
        <dbReference type="Proteomes" id="UP000719412"/>
    </source>
</evidence>
<dbReference type="EMBL" id="JABDTM020010834">
    <property type="protein sequence ID" value="KAH0820771.1"/>
    <property type="molecule type" value="Genomic_DNA"/>
</dbReference>
<dbReference type="Proteomes" id="UP000719412">
    <property type="component" value="Unassembled WGS sequence"/>
</dbReference>
<dbReference type="AlphaFoldDB" id="A0A8J6HS78"/>
<reference evidence="1" key="1">
    <citation type="journal article" date="2020" name="J Insects Food Feed">
        <title>The yellow mealworm (Tenebrio molitor) genome: a resource for the emerging insects as food and feed industry.</title>
        <authorList>
            <person name="Eriksson T."/>
            <person name="Andere A."/>
            <person name="Kelstrup H."/>
            <person name="Emery V."/>
            <person name="Picard C."/>
        </authorList>
    </citation>
    <scope>NUCLEOTIDE SEQUENCE</scope>
    <source>
        <strain evidence="1">Stoneville</strain>
        <tissue evidence="1">Whole head</tissue>
    </source>
</reference>
<name>A0A8J6HS78_TENMO</name>
<evidence type="ECO:0000313" key="1">
    <source>
        <dbReference type="EMBL" id="KAH0820771.1"/>
    </source>
</evidence>
<sequence length="86" mass="9692">MHRQTASCTPESRHATERIKKDDEFLSRVSRIFRTSTTQIGVSVESELNLAPVGLWGLDDGSALWNQPRINELPLFSVYLAKMKGC</sequence>
<reference evidence="1" key="2">
    <citation type="submission" date="2021-08" db="EMBL/GenBank/DDBJ databases">
        <authorList>
            <person name="Eriksson T."/>
        </authorList>
    </citation>
    <scope>NUCLEOTIDE SEQUENCE</scope>
    <source>
        <strain evidence="1">Stoneville</strain>
        <tissue evidence="1">Whole head</tissue>
    </source>
</reference>
<keyword evidence="2" id="KW-1185">Reference proteome</keyword>
<gene>
    <name evidence="1" type="ORF">GEV33_002020</name>
</gene>